<keyword evidence="5" id="KW-0963">Cytoplasm</keyword>
<dbReference type="PANTHER" id="PTHR22988">
    <property type="entry name" value="MYOTONIC DYSTROPHY S/T KINASE-RELATED"/>
    <property type="match status" value="1"/>
</dbReference>
<keyword evidence="11" id="KW-0418">Kinase</keyword>
<evidence type="ECO:0000256" key="12">
    <source>
        <dbReference type="ARBA" id="ARBA00022840"/>
    </source>
</evidence>
<comment type="cofactor">
    <cofactor evidence="1">
        <name>Mg(2+)</name>
        <dbReference type="ChEBI" id="CHEBI:18420"/>
    </cofactor>
</comment>
<feature type="binding site" evidence="17">
    <location>
        <position position="105"/>
    </location>
    <ligand>
        <name>ATP</name>
        <dbReference type="ChEBI" id="CHEBI:30616"/>
    </ligand>
</feature>
<dbReference type="Proteomes" id="UP000504611">
    <property type="component" value="Unplaced"/>
</dbReference>
<dbReference type="RefSeq" id="XP_010776654.1">
    <property type="nucleotide sequence ID" value="XM_010778352.1"/>
</dbReference>
<accession>A0A6I9NG16</accession>
<feature type="domain" description="Protein kinase" evidence="19">
    <location>
        <begin position="76"/>
        <end position="387"/>
    </location>
</feature>
<evidence type="ECO:0000256" key="16">
    <source>
        <dbReference type="ARBA" id="ARBA00048679"/>
    </source>
</evidence>
<dbReference type="Gene3D" id="1.10.510.10">
    <property type="entry name" value="Transferase(Phosphotransferase) domain 1"/>
    <property type="match status" value="1"/>
</dbReference>
<dbReference type="InterPro" id="IPR000719">
    <property type="entry name" value="Prot_kinase_dom"/>
</dbReference>
<evidence type="ECO:0000256" key="14">
    <source>
        <dbReference type="ARBA" id="ARBA00023212"/>
    </source>
</evidence>
<dbReference type="InterPro" id="IPR000961">
    <property type="entry name" value="AGC-kinase_C"/>
</dbReference>
<comment type="subcellular location">
    <subcellularLocation>
        <location evidence="2">Cytoplasm</location>
        <location evidence="2">Cytoskeleton</location>
        <location evidence="2">Microtubule organizing center</location>
        <location evidence="2">Centrosome</location>
    </subcellularLocation>
</comment>
<dbReference type="SUPFAM" id="SSF56112">
    <property type="entry name" value="Protein kinase-like (PK-like)"/>
    <property type="match status" value="1"/>
</dbReference>
<comment type="similarity">
    <text evidence="3">Belongs to the protein kinase superfamily. AGC Ser/Thr protein kinase family.</text>
</comment>
<dbReference type="FunFam" id="1.10.510.10:FF:000199">
    <property type="entry name" value="Non-specific serine/threonine protein kinase"/>
    <property type="match status" value="1"/>
</dbReference>
<evidence type="ECO:0000256" key="1">
    <source>
        <dbReference type="ARBA" id="ARBA00001946"/>
    </source>
</evidence>
<keyword evidence="20" id="KW-1185">Reference proteome</keyword>
<keyword evidence="8" id="KW-0808">Transferase</keyword>
<evidence type="ECO:0000256" key="18">
    <source>
        <dbReference type="SAM" id="MobiDB-lite"/>
    </source>
</evidence>
<keyword evidence="10 17" id="KW-0547">Nucleotide-binding</keyword>
<dbReference type="Gene3D" id="3.30.200.20">
    <property type="entry name" value="Phosphorylase Kinase, domain 1"/>
    <property type="match status" value="1"/>
</dbReference>
<dbReference type="GO" id="GO:0005524">
    <property type="term" value="F:ATP binding"/>
    <property type="evidence" value="ECO:0007669"/>
    <property type="project" value="UniProtKB-UniRule"/>
</dbReference>
<evidence type="ECO:0000256" key="5">
    <source>
        <dbReference type="ARBA" id="ARBA00022490"/>
    </source>
</evidence>
<keyword evidence="13" id="KW-0460">Magnesium</keyword>
<dbReference type="GO" id="GO:0009966">
    <property type="term" value="P:regulation of signal transduction"/>
    <property type="evidence" value="ECO:0007669"/>
    <property type="project" value="UniProtKB-ARBA"/>
</dbReference>
<dbReference type="FunFam" id="3.30.200.20:FF:001246">
    <property type="entry name" value="Large tumor suppressor kinase 1"/>
    <property type="match status" value="1"/>
</dbReference>
<dbReference type="PANTHER" id="PTHR22988:SF76">
    <property type="entry name" value="CHROMOSOME UNDETERMINED SCAFFOLD_135, WHOLE GENOME SHOTGUN SEQUENCE"/>
    <property type="match status" value="1"/>
</dbReference>
<dbReference type="GO" id="GO:0005813">
    <property type="term" value="C:centrosome"/>
    <property type="evidence" value="ECO:0007669"/>
    <property type="project" value="UniProtKB-SubCell"/>
</dbReference>
<dbReference type="InterPro" id="IPR050839">
    <property type="entry name" value="Rho-assoc_Ser/Thr_Kinase"/>
</dbReference>
<reference evidence="21" key="1">
    <citation type="submission" date="2025-08" db="UniProtKB">
        <authorList>
            <consortium name="RefSeq"/>
        </authorList>
    </citation>
    <scope>IDENTIFICATION</scope>
    <source>
        <tissue evidence="21">Muscle</tissue>
    </source>
</reference>
<evidence type="ECO:0000256" key="11">
    <source>
        <dbReference type="ARBA" id="ARBA00022777"/>
    </source>
</evidence>
<evidence type="ECO:0000256" key="4">
    <source>
        <dbReference type="ARBA" id="ARBA00012513"/>
    </source>
</evidence>
<dbReference type="SMART" id="SM00220">
    <property type="entry name" value="S_TKc"/>
    <property type="match status" value="1"/>
</dbReference>
<dbReference type="PROSITE" id="PS50011">
    <property type="entry name" value="PROTEIN_KINASE_DOM"/>
    <property type="match status" value="1"/>
</dbReference>
<evidence type="ECO:0000256" key="15">
    <source>
        <dbReference type="ARBA" id="ARBA00047899"/>
    </source>
</evidence>
<proteinExistence type="inferred from homology"/>
<dbReference type="KEGG" id="ncc:104951642"/>
<dbReference type="Pfam" id="PF00069">
    <property type="entry name" value="Pkinase"/>
    <property type="match status" value="2"/>
</dbReference>
<evidence type="ECO:0000313" key="20">
    <source>
        <dbReference type="Proteomes" id="UP000504611"/>
    </source>
</evidence>
<evidence type="ECO:0000256" key="3">
    <source>
        <dbReference type="ARBA" id="ARBA00009903"/>
    </source>
</evidence>
<dbReference type="GO" id="GO:0046872">
    <property type="term" value="F:metal ion binding"/>
    <property type="evidence" value="ECO:0007669"/>
    <property type="project" value="UniProtKB-KW"/>
</dbReference>
<dbReference type="GO" id="GO:0004674">
    <property type="term" value="F:protein serine/threonine kinase activity"/>
    <property type="evidence" value="ECO:0007669"/>
    <property type="project" value="UniProtKB-KW"/>
</dbReference>
<keyword evidence="7" id="KW-0597">Phosphoprotein</keyword>
<dbReference type="InterPro" id="IPR008271">
    <property type="entry name" value="Ser/Thr_kinase_AS"/>
</dbReference>
<evidence type="ECO:0000256" key="2">
    <source>
        <dbReference type="ARBA" id="ARBA00004300"/>
    </source>
</evidence>
<evidence type="ECO:0000259" key="19">
    <source>
        <dbReference type="PROSITE" id="PS50011"/>
    </source>
</evidence>
<dbReference type="InterPro" id="IPR017441">
    <property type="entry name" value="Protein_kinase_ATP_BS"/>
</dbReference>
<gene>
    <name evidence="21" type="primary">LOC104951642</name>
</gene>
<comment type="catalytic activity">
    <reaction evidence="15">
        <text>L-threonyl-[protein] + ATP = O-phospho-L-threonyl-[protein] + ADP + H(+)</text>
        <dbReference type="Rhea" id="RHEA:46608"/>
        <dbReference type="Rhea" id="RHEA-COMP:11060"/>
        <dbReference type="Rhea" id="RHEA-COMP:11605"/>
        <dbReference type="ChEBI" id="CHEBI:15378"/>
        <dbReference type="ChEBI" id="CHEBI:30013"/>
        <dbReference type="ChEBI" id="CHEBI:30616"/>
        <dbReference type="ChEBI" id="CHEBI:61977"/>
        <dbReference type="ChEBI" id="CHEBI:456216"/>
        <dbReference type="EC" id="2.7.11.1"/>
    </reaction>
</comment>
<keyword evidence="9" id="KW-0479">Metal-binding</keyword>
<protein>
    <recommendedName>
        <fullName evidence="4">non-specific serine/threonine protein kinase</fullName>
        <ecNumber evidence="4">2.7.11.1</ecNumber>
    </recommendedName>
</protein>
<dbReference type="SMART" id="SM00133">
    <property type="entry name" value="S_TK_X"/>
    <property type="match status" value="1"/>
</dbReference>
<evidence type="ECO:0000256" key="17">
    <source>
        <dbReference type="PROSITE-ProRule" id="PRU10141"/>
    </source>
</evidence>
<keyword evidence="12 17" id="KW-0067">ATP-binding</keyword>
<dbReference type="GeneID" id="104951642"/>
<evidence type="ECO:0000256" key="6">
    <source>
        <dbReference type="ARBA" id="ARBA00022527"/>
    </source>
</evidence>
<comment type="catalytic activity">
    <reaction evidence="16">
        <text>L-seryl-[protein] + ATP = O-phospho-L-seryl-[protein] + ADP + H(+)</text>
        <dbReference type="Rhea" id="RHEA:17989"/>
        <dbReference type="Rhea" id="RHEA-COMP:9863"/>
        <dbReference type="Rhea" id="RHEA-COMP:11604"/>
        <dbReference type="ChEBI" id="CHEBI:15378"/>
        <dbReference type="ChEBI" id="CHEBI:29999"/>
        <dbReference type="ChEBI" id="CHEBI:30616"/>
        <dbReference type="ChEBI" id="CHEBI:83421"/>
        <dbReference type="ChEBI" id="CHEBI:456216"/>
        <dbReference type="EC" id="2.7.11.1"/>
    </reaction>
</comment>
<organism evidence="20 21">
    <name type="scientific">Notothenia coriiceps</name>
    <name type="common">black rockcod</name>
    <dbReference type="NCBI Taxonomy" id="8208"/>
    <lineage>
        <taxon>Eukaryota</taxon>
        <taxon>Metazoa</taxon>
        <taxon>Chordata</taxon>
        <taxon>Craniata</taxon>
        <taxon>Vertebrata</taxon>
        <taxon>Euteleostomi</taxon>
        <taxon>Actinopterygii</taxon>
        <taxon>Neopterygii</taxon>
        <taxon>Teleostei</taxon>
        <taxon>Neoteleostei</taxon>
        <taxon>Acanthomorphata</taxon>
        <taxon>Eupercaria</taxon>
        <taxon>Perciformes</taxon>
        <taxon>Notothenioidei</taxon>
        <taxon>Nototheniidae</taxon>
        <taxon>Notothenia</taxon>
    </lineage>
</organism>
<dbReference type="PROSITE" id="PS00108">
    <property type="entry name" value="PROTEIN_KINASE_ST"/>
    <property type="match status" value="1"/>
</dbReference>
<dbReference type="GO" id="GO:0035329">
    <property type="term" value="P:hippo signaling"/>
    <property type="evidence" value="ECO:0007669"/>
    <property type="project" value="UniProtKB-ARBA"/>
</dbReference>
<dbReference type="OrthoDB" id="3638488at2759"/>
<evidence type="ECO:0000256" key="13">
    <source>
        <dbReference type="ARBA" id="ARBA00022842"/>
    </source>
</evidence>
<keyword evidence="6" id="KW-0723">Serine/threonine-protein kinase</keyword>
<evidence type="ECO:0000256" key="9">
    <source>
        <dbReference type="ARBA" id="ARBA00022723"/>
    </source>
</evidence>
<dbReference type="InterPro" id="IPR011009">
    <property type="entry name" value="Kinase-like_dom_sf"/>
</dbReference>
<evidence type="ECO:0000256" key="7">
    <source>
        <dbReference type="ARBA" id="ARBA00022553"/>
    </source>
</evidence>
<evidence type="ECO:0000256" key="10">
    <source>
        <dbReference type="ARBA" id="ARBA00022741"/>
    </source>
</evidence>
<dbReference type="PROSITE" id="PS00107">
    <property type="entry name" value="PROTEIN_KINASE_ATP"/>
    <property type="match status" value="1"/>
</dbReference>
<feature type="region of interest" description="Disordered" evidence="18">
    <location>
        <begin position="470"/>
        <end position="523"/>
    </location>
</feature>
<evidence type="ECO:0000313" key="21">
    <source>
        <dbReference type="RefSeq" id="XP_010776654.1"/>
    </source>
</evidence>
<keyword evidence="14" id="KW-0206">Cytoskeleton</keyword>
<dbReference type="FunFam" id="1.10.510.10:FF:000086">
    <property type="entry name" value="Non-specific serine/threonine protein kinase"/>
    <property type="match status" value="1"/>
</dbReference>
<sequence>MIALINKLLDWFKALFWKEEMELTLVGLQYSGKTTFVNVIAAGLSEAEQEQMRKMLNQKESNYNRLRRAKMDKSMFIKLKTLGIGAFGEVSLTRKVDTGALYAMKTLRKKDVLNRNQVAHVKAERDILAEADNEWVVRLYYSFQDRDSLYFVMDYIPGGDMMSLLIRMGIFPEHLARFYIAELTLAIESVHKMGFIHRDIKPDNILIDVDGHIKLTDFGLCTGFRWTHNSKYYQKGSHVRQDSMEPSDFWDDVSNCRCGDRLMTLEQRANRQHQRCLAHSLVGTPNYIAPEVLLRKGGGKSEGYTQLCDWWSVGVILFEMLVGQPPFLAPTPTETQIKVINWESTLQVPAQVKLSPEAVDIIGRLCCSAEDRVGSNGAGEIKAHPFFSQVDFTSNLRQQPAPYRPKIAHSMDTSNFDPVDDDCGPGAWSDSGDSSRALDILCSPNGKHPEHAFYEFTFRRFFDDNGCPFRYPKPPEVSEASPSPEEEGDQEEEEEEEEEDDDDDDEDDDEEGEQGEGCEPVYV</sequence>
<name>A0A6I9NG16_9TELE</name>
<evidence type="ECO:0000256" key="8">
    <source>
        <dbReference type="ARBA" id="ARBA00022679"/>
    </source>
</evidence>
<dbReference type="AlphaFoldDB" id="A0A6I9NG16"/>
<dbReference type="EC" id="2.7.11.1" evidence="4"/>
<feature type="compositionally biased region" description="Acidic residues" evidence="18">
    <location>
        <begin position="484"/>
        <end position="516"/>
    </location>
</feature>